<dbReference type="PRINTS" id="PR00368">
    <property type="entry name" value="FADPNR"/>
</dbReference>
<dbReference type="Gene3D" id="3.50.50.60">
    <property type="entry name" value="FAD/NAD(P)-binding domain"/>
    <property type="match status" value="2"/>
</dbReference>
<dbReference type="PRINTS" id="PR00469">
    <property type="entry name" value="PNDRDTASEII"/>
</dbReference>
<dbReference type="GO" id="GO:0016491">
    <property type="term" value="F:oxidoreductase activity"/>
    <property type="evidence" value="ECO:0007669"/>
    <property type="project" value="UniProtKB-KW"/>
</dbReference>
<name>A0A2S9YSH6_9BACT</name>
<dbReference type="PROSITE" id="PS51318">
    <property type="entry name" value="TAT"/>
    <property type="match status" value="1"/>
</dbReference>
<feature type="transmembrane region" description="Helical" evidence="4">
    <location>
        <begin position="87"/>
        <end position="104"/>
    </location>
</feature>
<dbReference type="InterPro" id="IPR050097">
    <property type="entry name" value="Ferredoxin-NADP_redctase_2"/>
</dbReference>
<keyword evidence="4" id="KW-1133">Transmembrane helix</keyword>
<keyword evidence="1" id="KW-0285">Flavoprotein</keyword>
<evidence type="ECO:0000256" key="2">
    <source>
        <dbReference type="ARBA" id="ARBA00023002"/>
    </source>
</evidence>
<dbReference type="Proteomes" id="UP000238823">
    <property type="component" value="Unassembled WGS sequence"/>
</dbReference>
<evidence type="ECO:0000256" key="1">
    <source>
        <dbReference type="ARBA" id="ARBA00022630"/>
    </source>
</evidence>
<dbReference type="EMBL" id="PVNL01000045">
    <property type="protein sequence ID" value="PRQ08043.1"/>
    <property type="molecule type" value="Genomic_DNA"/>
</dbReference>
<reference evidence="6 7" key="1">
    <citation type="submission" date="2018-03" db="EMBL/GenBank/DDBJ databases">
        <title>Draft Genome Sequences of the Obligatory Marine Myxobacteria Enhygromyxa salina SWB007.</title>
        <authorList>
            <person name="Poehlein A."/>
            <person name="Moghaddam J.A."/>
            <person name="Harms H."/>
            <person name="Alanjari M."/>
            <person name="Koenig G.M."/>
            <person name="Daniel R."/>
            <person name="Schaeberle T.F."/>
        </authorList>
    </citation>
    <scope>NUCLEOTIDE SEQUENCE [LARGE SCALE GENOMIC DNA]</scope>
    <source>
        <strain evidence="6 7">SWB007</strain>
    </source>
</reference>
<comment type="caution">
    <text evidence="6">The sequence shown here is derived from an EMBL/GenBank/DDBJ whole genome shotgun (WGS) entry which is preliminary data.</text>
</comment>
<evidence type="ECO:0000259" key="5">
    <source>
        <dbReference type="Pfam" id="PF07992"/>
    </source>
</evidence>
<evidence type="ECO:0000313" key="7">
    <source>
        <dbReference type="Proteomes" id="UP000238823"/>
    </source>
</evidence>
<evidence type="ECO:0000256" key="3">
    <source>
        <dbReference type="SAM" id="MobiDB-lite"/>
    </source>
</evidence>
<dbReference type="InterPro" id="IPR006311">
    <property type="entry name" value="TAT_signal"/>
</dbReference>
<dbReference type="PANTHER" id="PTHR48105">
    <property type="entry name" value="THIOREDOXIN REDUCTASE 1-RELATED-RELATED"/>
    <property type="match status" value="1"/>
</dbReference>
<evidence type="ECO:0000256" key="4">
    <source>
        <dbReference type="SAM" id="Phobius"/>
    </source>
</evidence>
<proteinExistence type="predicted"/>
<feature type="domain" description="FAD/NAD(P)-binding" evidence="5">
    <location>
        <begin position="260"/>
        <end position="367"/>
    </location>
</feature>
<dbReference type="Pfam" id="PF07992">
    <property type="entry name" value="Pyr_redox_2"/>
    <property type="match status" value="2"/>
</dbReference>
<protein>
    <submittedName>
        <fullName evidence="6">Alkyl hydroperoxide reductase subunit F</fullName>
        <ecNumber evidence="6">1.8.1.-</ecNumber>
    </submittedName>
</protein>
<feature type="region of interest" description="Disordered" evidence="3">
    <location>
        <begin position="1"/>
        <end position="36"/>
    </location>
</feature>
<feature type="domain" description="FAD/NAD(P)-binding" evidence="5">
    <location>
        <begin position="85"/>
        <end position="222"/>
    </location>
</feature>
<dbReference type="EC" id="1.8.1.-" evidence="6"/>
<evidence type="ECO:0000313" key="6">
    <source>
        <dbReference type="EMBL" id="PRQ08043.1"/>
    </source>
</evidence>
<sequence length="388" mass="42069">MRRRSFHSESPADQREDPTQGSPRSRHDDDGIEANEVVDSRFTRRDWLQASAIIGAAIVVPGCASALRPTERPTGSSMTKPNMLYDVIIIGGGPGGLAAALTLGRSRKRVLLCDSGPIRNAAAEHIHNFVTRDGTPPQEFRRIGRQQLATYPSVEVRDVRVESIAGTRGGFQVSLEAGTVEARRILLCTGMIDERLPIEGFNELWGQSIFQCPYCHGWEVQDRRWGFLVSPAEPQMLVHFALHARGWTRDLTVFTGGAFEVSEEIRGQLQGAGIQLETAPVTRLVVGSETRLEAVELANGTTVPCDVIFAHPPQRQVELVRSLGVALDDNGYVEIDSMKSETSIPGIYAAGDLTTRMQAAITAAAAGVRAAAMINVELTMELASSGAI</sequence>
<dbReference type="SUPFAM" id="SSF51905">
    <property type="entry name" value="FAD/NAD(P)-binding domain"/>
    <property type="match status" value="1"/>
</dbReference>
<feature type="transmembrane region" description="Helical" evidence="4">
    <location>
        <begin position="47"/>
        <end position="67"/>
    </location>
</feature>
<dbReference type="InterPro" id="IPR036188">
    <property type="entry name" value="FAD/NAD-bd_sf"/>
</dbReference>
<keyword evidence="2 6" id="KW-0560">Oxidoreductase</keyword>
<accession>A0A2S9YSH6</accession>
<dbReference type="AlphaFoldDB" id="A0A2S9YSH6"/>
<keyword evidence="4" id="KW-0472">Membrane</keyword>
<organism evidence="6 7">
    <name type="scientific">Enhygromyxa salina</name>
    <dbReference type="NCBI Taxonomy" id="215803"/>
    <lineage>
        <taxon>Bacteria</taxon>
        <taxon>Pseudomonadati</taxon>
        <taxon>Myxococcota</taxon>
        <taxon>Polyangia</taxon>
        <taxon>Nannocystales</taxon>
        <taxon>Nannocystaceae</taxon>
        <taxon>Enhygromyxa</taxon>
    </lineage>
</organism>
<keyword evidence="4" id="KW-0812">Transmembrane</keyword>
<dbReference type="RefSeq" id="WP_181233636.1">
    <property type="nucleotide sequence ID" value="NZ_PVNL01000045.1"/>
</dbReference>
<feature type="compositionally biased region" description="Basic and acidic residues" evidence="3">
    <location>
        <begin position="1"/>
        <end position="18"/>
    </location>
</feature>
<gene>
    <name evidence="6" type="primary">ahpF</name>
    <name evidence="6" type="ORF">ENSA7_21970</name>
</gene>
<dbReference type="InterPro" id="IPR023753">
    <property type="entry name" value="FAD/NAD-binding_dom"/>
</dbReference>